<gene>
    <name evidence="6" type="ORF">GS424_005235</name>
</gene>
<dbReference type="AlphaFoldDB" id="A0A6L7IVZ0"/>
<protein>
    <submittedName>
        <fullName evidence="6">Energy-coupling factor transporter transmembrane protein EcfT</fullName>
    </submittedName>
</protein>
<dbReference type="RefSeq" id="WP_160943120.1">
    <property type="nucleotide sequence ID" value="NZ_CP063310.1"/>
</dbReference>
<dbReference type="CDD" id="cd16914">
    <property type="entry name" value="EcfT"/>
    <property type="match status" value="1"/>
</dbReference>
<evidence type="ECO:0000256" key="1">
    <source>
        <dbReference type="ARBA" id="ARBA00004141"/>
    </source>
</evidence>
<dbReference type="Proteomes" id="UP000478463">
    <property type="component" value="Chromosome"/>
</dbReference>
<name>A0A6L7IVZ0_9ACTN</name>
<keyword evidence="4" id="KW-1133">Transmembrane helix</keyword>
<comment type="subcellular location">
    <subcellularLocation>
        <location evidence="1">Membrane</location>
        <topology evidence="1">Multi-pass membrane protein</topology>
    </subcellularLocation>
</comment>
<keyword evidence="3 6" id="KW-0812">Transmembrane</keyword>
<dbReference type="InterPro" id="IPR003339">
    <property type="entry name" value="ABC/ECF_trnsptr_transmembrane"/>
</dbReference>
<dbReference type="EMBL" id="CP063310">
    <property type="protein sequence ID" value="QOS69250.1"/>
    <property type="molecule type" value="Genomic_DNA"/>
</dbReference>
<dbReference type="InterPro" id="IPR051611">
    <property type="entry name" value="ECF_transporter_component"/>
</dbReference>
<dbReference type="PANTHER" id="PTHR34857:SF2">
    <property type="entry name" value="SLL0384 PROTEIN"/>
    <property type="match status" value="1"/>
</dbReference>
<evidence type="ECO:0000256" key="4">
    <source>
        <dbReference type="ARBA" id="ARBA00022989"/>
    </source>
</evidence>
<dbReference type="KEGG" id="egd:GS424_005235"/>
<dbReference type="Pfam" id="PF02361">
    <property type="entry name" value="CbiQ"/>
    <property type="match status" value="1"/>
</dbReference>
<keyword evidence="2" id="KW-1003">Cell membrane</keyword>
<proteinExistence type="predicted"/>
<dbReference type="PANTHER" id="PTHR34857">
    <property type="entry name" value="SLL0384 PROTEIN"/>
    <property type="match status" value="1"/>
</dbReference>
<evidence type="ECO:0000256" key="5">
    <source>
        <dbReference type="ARBA" id="ARBA00023136"/>
    </source>
</evidence>
<dbReference type="GO" id="GO:0005886">
    <property type="term" value="C:plasma membrane"/>
    <property type="evidence" value="ECO:0007669"/>
    <property type="project" value="UniProtKB-ARBA"/>
</dbReference>
<keyword evidence="5" id="KW-0472">Membrane</keyword>
<evidence type="ECO:0000313" key="7">
    <source>
        <dbReference type="Proteomes" id="UP000478463"/>
    </source>
</evidence>
<sequence>MSDAAEALCAAPGGVGEAAPRSAAAPAGNAVPRVDEVRARLDRPPRGTASLDPRVKLALVVGTSTLCLVSGGEVTVLALLAAAAVLASTGGGARMAVRFVAGYLALNAVIALTGLLHVPGLSAIVVVLGFTLLKFVPVFLLACWFVGSTRTGELIAALERMRAPRAVTIPLAVTMRYLPTLGLEFGCIRDTMRMRGIDCSVAGIVRRPVALLEYVMVPLLMRCVKVADELAAAAVSRGIEHEGVRSCVRDVRLRARDGVAIALFSLFAVAIVAIDQSALGNVAVWEVRI</sequence>
<organism evidence="6 7">
    <name type="scientific">Eggerthella guodeyinii</name>
    <dbReference type="NCBI Taxonomy" id="2690837"/>
    <lineage>
        <taxon>Bacteria</taxon>
        <taxon>Bacillati</taxon>
        <taxon>Actinomycetota</taxon>
        <taxon>Coriobacteriia</taxon>
        <taxon>Eggerthellales</taxon>
        <taxon>Eggerthellaceae</taxon>
        <taxon>Eggerthella</taxon>
    </lineage>
</organism>
<evidence type="ECO:0000313" key="6">
    <source>
        <dbReference type="EMBL" id="QOS69250.1"/>
    </source>
</evidence>
<accession>A0A6L7IVZ0</accession>
<reference evidence="6 7" key="1">
    <citation type="submission" date="2020-10" db="EMBL/GenBank/DDBJ databases">
        <title>Eggerthella sp. nov., isolated from human feces.</title>
        <authorList>
            <person name="Yajun G."/>
        </authorList>
    </citation>
    <scope>NUCLEOTIDE SEQUENCE [LARGE SCALE GENOMIC DNA]</scope>
    <source>
        <strain evidence="6 7">HF-1101</strain>
    </source>
</reference>
<evidence type="ECO:0000256" key="2">
    <source>
        <dbReference type="ARBA" id="ARBA00022475"/>
    </source>
</evidence>
<evidence type="ECO:0000256" key="3">
    <source>
        <dbReference type="ARBA" id="ARBA00022692"/>
    </source>
</evidence>